<dbReference type="EMBL" id="VLJN01000066">
    <property type="protein sequence ID" value="TWG79042.1"/>
    <property type="molecule type" value="Genomic_DNA"/>
</dbReference>
<gene>
    <name evidence="2" type="ORF">L602_000800001110</name>
</gene>
<feature type="binding site" evidence="1">
    <location>
        <position position="145"/>
    </location>
    <ligand>
        <name>substrate</name>
    </ligand>
</feature>
<keyword evidence="3" id="KW-1185">Reference proteome</keyword>
<accession>A0A562B1C8</accession>
<dbReference type="AlphaFoldDB" id="A0A562B1C8"/>
<comment type="caution">
    <text evidence="2">The sequence shown here is derived from an EMBL/GenBank/DDBJ whole genome shotgun (WGS) entry which is preliminary data.</text>
</comment>
<name>A0A562B1C8_9BURK</name>
<proteinExistence type="predicted"/>
<dbReference type="GO" id="GO:0046872">
    <property type="term" value="F:metal ion binding"/>
    <property type="evidence" value="ECO:0007669"/>
    <property type="project" value="UniProtKB-KW"/>
</dbReference>
<dbReference type="CDD" id="cd16841">
    <property type="entry name" value="RraA_family"/>
    <property type="match status" value="1"/>
</dbReference>
<evidence type="ECO:0000256" key="1">
    <source>
        <dbReference type="PIRSR" id="PIRSR605493-1"/>
    </source>
</evidence>
<reference evidence="2 3" key="1">
    <citation type="submission" date="2019-07" db="EMBL/GenBank/DDBJ databases">
        <title>Genome sequencing of lignin-degrading bacterial isolates.</title>
        <authorList>
            <person name="Gladden J."/>
        </authorList>
    </citation>
    <scope>NUCLEOTIDE SEQUENCE [LARGE SCALE GENOMIC DNA]</scope>
    <source>
        <strain evidence="2 3">J11</strain>
    </source>
</reference>
<sequence>MHVVNPPPLTTIPQRAPAPYVPDSVLDRLAKVTSGSLTTQLYIKGFRQPVLHGLKPLNKKIKPFAGRAYTMRFIPAREDIDVYGNLTTEPSADNLQWVGVEQIEPGHVLVIDSNRDGRAASMGNMLITRMMIRGARAVITDGTFRDGTELSQMDFPIWSTGVTATTRLAYHHVADLQVPIGCAGVAIYPGDVIHGDGDNITVVPAHLAEEMADLCERRDDIEAYLALRVQAGEPLWGLYPPSEATRAQHREWVAAGRPPIAPVAPVAPVPPLSAANNR</sequence>
<dbReference type="Gene3D" id="3.50.30.40">
    <property type="entry name" value="Ribonuclease E inhibitor RraA/RraA-like"/>
    <property type="match status" value="1"/>
</dbReference>
<keyword evidence="1" id="KW-0479">Metal-binding</keyword>
<dbReference type="NCBIfam" id="NF006093">
    <property type="entry name" value="PRK08245.1"/>
    <property type="match status" value="1"/>
</dbReference>
<protein>
    <submittedName>
        <fullName evidence="2">Regulator of RNase E activity RraA</fullName>
    </submittedName>
</protein>
<comment type="cofactor">
    <cofactor evidence="1">
        <name>Mg(2+)</name>
        <dbReference type="ChEBI" id="CHEBI:18420"/>
    </cofactor>
</comment>
<feature type="binding site" evidence="1">
    <location>
        <begin position="123"/>
        <end position="126"/>
    </location>
    <ligand>
        <name>substrate</name>
    </ligand>
</feature>
<evidence type="ECO:0000313" key="2">
    <source>
        <dbReference type="EMBL" id="TWG79042.1"/>
    </source>
</evidence>
<evidence type="ECO:0000313" key="3">
    <source>
        <dbReference type="Proteomes" id="UP000318141"/>
    </source>
</evidence>
<dbReference type="OrthoDB" id="9805307at2"/>
<dbReference type="InterPro" id="IPR036704">
    <property type="entry name" value="RraA/RraA-like_sf"/>
</dbReference>
<dbReference type="Pfam" id="PF03737">
    <property type="entry name" value="RraA-like"/>
    <property type="match status" value="1"/>
</dbReference>
<dbReference type="PANTHER" id="PTHR33254:SF16">
    <property type="entry name" value="BLR3842 PROTEIN"/>
    <property type="match status" value="1"/>
</dbReference>
<keyword evidence="1" id="KW-0460">Magnesium</keyword>
<dbReference type="PANTHER" id="PTHR33254">
    <property type="entry name" value="4-HYDROXY-4-METHYL-2-OXOGLUTARATE ALDOLASE 3-RELATED"/>
    <property type="match status" value="1"/>
</dbReference>
<dbReference type="InterPro" id="IPR005493">
    <property type="entry name" value="RraA/RraA-like"/>
</dbReference>
<dbReference type="SUPFAM" id="SSF89562">
    <property type="entry name" value="RraA-like"/>
    <property type="match status" value="1"/>
</dbReference>
<feature type="binding site" evidence="1">
    <location>
        <position position="146"/>
    </location>
    <ligand>
        <name>Mg(2+)</name>
        <dbReference type="ChEBI" id="CHEBI:18420"/>
    </ligand>
</feature>
<dbReference type="Proteomes" id="UP000318141">
    <property type="component" value="Unassembled WGS sequence"/>
</dbReference>
<organism evidence="2 3">
    <name type="scientific">Cupriavidus gilardii J11</name>
    <dbReference type="NCBI Taxonomy" id="936133"/>
    <lineage>
        <taxon>Bacteria</taxon>
        <taxon>Pseudomonadati</taxon>
        <taxon>Pseudomonadota</taxon>
        <taxon>Betaproteobacteria</taxon>
        <taxon>Burkholderiales</taxon>
        <taxon>Burkholderiaceae</taxon>
        <taxon>Cupriavidus</taxon>
    </lineage>
</organism>